<comment type="caution">
    <text evidence="2">The sequence shown here is derived from an EMBL/GenBank/DDBJ whole genome shotgun (WGS) entry which is preliminary data.</text>
</comment>
<evidence type="ECO:0000256" key="1">
    <source>
        <dbReference type="SAM" id="MobiDB-lite"/>
    </source>
</evidence>
<name>A0A4Z2FX08_9TELE</name>
<reference evidence="2 3" key="1">
    <citation type="submission" date="2019-03" db="EMBL/GenBank/DDBJ databases">
        <title>First draft genome of Liparis tanakae, snailfish: a comprehensive survey of snailfish specific genes.</title>
        <authorList>
            <person name="Kim W."/>
            <person name="Song I."/>
            <person name="Jeong J.-H."/>
            <person name="Kim D."/>
            <person name="Kim S."/>
            <person name="Ryu S."/>
            <person name="Song J.Y."/>
            <person name="Lee S.K."/>
        </authorList>
    </citation>
    <scope>NUCLEOTIDE SEQUENCE [LARGE SCALE GENOMIC DNA]</scope>
    <source>
        <tissue evidence="2">Muscle</tissue>
    </source>
</reference>
<sequence length="166" mass="17824">MNHDGLSVMVPGCRPVRCKQRHGGSLPPLPRPLRETSCADPGAHDPLVKLQSSHSEAPEPRTPPTDPRHAVITQRRDGESNTHTHVSGVTARCYYDYRGTSKKTASGAAQLATCQGFGQVFSTSSLKPPPRYICSPRGPLLAPVEGRATAQGVVLIGEQLNRQPDS</sequence>
<evidence type="ECO:0000313" key="3">
    <source>
        <dbReference type="Proteomes" id="UP000314294"/>
    </source>
</evidence>
<dbReference type="EMBL" id="SRLO01000880">
    <property type="protein sequence ID" value="TNN44862.1"/>
    <property type="molecule type" value="Genomic_DNA"/>
</dbReference>
<gene>
    <name evidence="2" type="ORF">EYF80_044951</name>
</gene>
<dbReference type="Proteomes" id="UP000314294">
    <property type="component" value="Unassembled WGS sequence"/>
</dbReference>
<organism evidence="2 3">
    <name type="scientific">Liparis tanakae</name>
    <name type="common">Tanaka's snailfish</name>
    <dbReference type="NCBI Taxonomy" id="230148"/>
    <lineage>
        <taxon>Eukaryota</taxon>
        <taxon>Metazoa</taxon>
        <taxon>Chordata</taxon>
        <taxon>Craniata</taxon>
        <taxon>Vertebrata</taxon>
        <taxon>Euteleostomi</taxon>
        <taxon>Actinopterygii</taxon>
        <taxon>Neopterygii</taxon>
        <taxon>Teleostei</taxon>
        <taxon>Neoteleostei</taxon>
        <taxon>Acanthomorphata</taxon>
        <taxon>Eupercaria</taxon>
        <taxon>Perciformes</taxon>
        <taxon>Cottioidei</taxon>
        <taxon>Cottales</taxon>
        <taxon>Liparidae</taxon>
        <taxon>Liparis</taxon>
    </lineage>
</organism>
<accession>A0A4Z2FX08</accession>
<dbReference type="AlphaFoldDB" id="A0A4Z2FX08"/>
<keyword evidence="3" id="KW-1185">Reference proteome</keyword>
<proteinExistence type="predicted"/>
<protein>
    <submittedName>
        <fullName evidence="2">Uncharacterized protein</fullName>
    </submittedName>
</protein>
<feature type="region of interest" description="Disordered" evidence="1">
    <location>
        <begin position="20"/>
        <end position="69"/>
    </location>
</feature>
<evidence type="ECO:0000313" key="2">
    <source>
        <dbReference type="EMBL" id="TNN44862.1"/>
    </source>
</evidence>